<comment type="caution">
    <text evidence="1">The sequence shown here is derived from an EMBL/GenBank/DDBJ whole genome shotgun (WGS) entry which is preliminary data.</text>
</comment>
<protein>
    <submittedName>
        <fullName evidence="1">Uncharacterized protein</fullName>
    </submittedName>
</protein>
<dbReference type="Proteomes" id="UP001056120">
    <property type="component" value="Linkage Group LG01"/>
</dbReference>
<gene>
    <name evidence="1" type="ORF">L1987_00683</name>
</gene>
<evidence type="ECO:0000313" key="2">
    <source>
        <dbReference type="Proteomes" id="UP001056120"/>
    </source>
</evidence>
<keyword evidence="2" id="KW-1185">Reference proteome</keyword>
<accession>A0ACB9K2Y2</accession>
<proteinExistence type="predicted"/>
<name>A0ACB9K2Y2_9ASTR</name>
<reference evidence="1 2" key="2">
    <citation type="journal article" date="2022" name="Mol. Ecol. Resour.">
        <title>The genomes of chicory, endive, great burdock and yacon provide insights into Asteraceae paleo-polyploidization history and plant inulin production.</title>
        <authorList>
            <person name="Fan W."/>
            <person name="Wang S."/>
            <person name="Wang H."/>
            <person name="Wang A."/>
            <person name="Jiang F."/>
            <person name="Liu H."/>
            <person name="Zhao H."/>
            <person name="Xu D."/>
            <person name="Zhang Y."/>
        </authorList>
    </citation>
    <scope>NUCLEOTIDE SEQUENCE [LARGE SCALE GENOMIC DNA]</scope>
    <source>
        <strain evidence="2">cv. Yunnan</strain>
        <tissue evidence="1">Leaves</tissue>
    </source>
</reference>
<sequence>MVKPPPSEFDPPYFRTRVSVKPPPPEFDRNLNRILSPNCRHASGVARFGRQSCHRKNIIFVTDLFRPTRLPSQYSSVISRYSAIDGASEVSETRVHTLNICEEKGFRENIDDTRTFSPFPELTSEKGIVVNKDSSS</sequence>
<organism evidence="1 2">
    <name type="scientific">Smallanthus sonchifolius</name>
    <dbReference type="NCBI Taxonomy" id="185202"/>
    <lineage>
        <taxon>Eukaryota</taxon>
        <taxon>Viridiplantae</taxon>
        <taxon>Streptophyta</taxon>
        <taxon>Embryophyta</taxon>
        <taxon>Tracheophyta</taxon>
        <taxon>Spermatophyta</taxon>
        <taxon>Magnoliopsida</taxon>
        <taxon>eudicotyledons</taxon>
        <taxon>Gunneridae</taxon>
        <taxon>Pentapetalae</taxon>
        <taxon>asterids</taxon>
        <taxon>campanulids</taxon>
        <taxon>Asterales</taxon>
        <taxon>Asteraceae</taxon>
        <taxon>Asteroideae</taxon>
        <taxon>Heliantheae alliance</taxon>
        <taxon>Millerieae</taxon>
        <taxon>Smallanthus</taxon>
    </lineage>
</organism>
<reference evidence="2" key="1">
    <citation type="journal article" date="2022" name="Mol. Ecol. Resour.">
        <title>The genomes of chicory, endive, great burdock and yacon provide insights into Asteraceae palaeo-polyploidization history and plant inulin production.</title>
        <authorList>
            <person name="Fan W."/>
            <person name="Wang S."/>
            <person name="Wang H."/>
            <person name="Wang A."/>
            <person name="Jiang F."/>
            <person name="Liu H."/>
            <person name="Zhao H."/>
            <person name="Xu D."/>
            <person name="Zhang Y."/>
        </authorList>
    </citation>
    <scope>NUCLEOTIDE SEQUENCE [LARGE SCALE GENOMIC DNA]</scope>
    <source>
        <strain evidence="2">cv. Yunnan</strain>
    </source>
</reference>
<dbReference type="EMBL" id="CM042018">
    <property type="protein sequence ID" value="KAI3826633.1"/>
    <property type="molecule type" value="Genomic_DNA"/>
</dbReference>
<evidence type="ECO:0000313" key="1">
    <source>
        <dbReference type="EMBL" id="KAI3826633.1"/>
    </source>
</evidence>